<feature type="transmembrane region" description="Helical" evidence="1">
    <location>
        <begin position="247"/>
        <end position="266"/>
    </location>
</feature>
<dbReference type="Pfam" id="PF00892">
    <property type="entry name" value="EamA"/>
    <property type="match status" value="2"/>
</dbReference>
<gene>
    <name evidence="3" type="ORF">COT02_05240</name>
</gene>
<feature type="transmembrane region" description="Helical" evidence="1">
    <location>
        <begin position="100"/>
        <end position="119"/>
    </location>
</feature>
<feature type="transmembrane region" description="Helical" evidence="1">
    <location>
        <begin position="272"/>
        <end position="290"/>
    </location>
</feature>
<dbReference type="EMBL" id="PEWY01000146">
    <property type="protein sequence ID" value="PIU36594.1"/>
    <property type="molecule type" value="Genomic_DNA"/>
</dbReference>
<evidence type="ECO:0000313" key="3">
    <source>
        <dbReference type="EMBL" id="PIU36594.1"/>
    </source>
</evidence>
<feature type="domain" description="EamA" evidence="2">
    <location>
        <begin position="8"/>
        <end position="142"/>
    </location>
</feature>
<protein>
    <recommendedName>
        <fullName evidence="2">EamA domain-containing protein</fullName>
    </recommendedName>
</protein>
<sequence length="294" mass="33156">MKKSKSFFGILFLLISAFLYGVMPIMIRLLNIGGLPPITQVFSRYIFAFISAAIYFLITKSKLKIEKNDIFLLLLTTIFGYALSNLFFTYGIIYTSVGNALFLFYIYGIITPIFSFFLLREKLNKFNLISLFLSLIALFFLFQPNSVSTWKLGGFFAILSALCQSLYLISRRKLLKYSAAIMMIMNTIMGVVILGILSYIFEKNFYSGAIKTVSSKTWIMTIIFGIDNFLAWLFMTKGFELFKASTGSVVLLVENVFAIILAAMFLKEIPTILTVVGGSLILLSSIIVILKSEN</sequence>
<dbReference type="Proteomes" id="UP000230184">
    <property type="component" value="Unassembled WGS sequence"/>
</dbReference>
<organism evidence="3 4">
    <name type="scientific">Candidatus Roizmanbacteria bacterium CG07_land_8_20_14_0_80_34_15</name>
    <dbReference type="NCBI Taxonomy" id="1974849"/>
    <lineage>
        <taxon>Bacteria</taxon>
        <taxon>Candidatus Roizmaniibacteriota</taxon>
    </lineage>
</organism>
<dbReference type="PANTHER" id="PTHR22911">
    <property type="entry name" value="ACYL-MALONYL CONDENSING ENZYME-RELATED"/>
    <property type="match status" value="1"/>
</dbReference>
<dbReference type="InterPro" id="IPR000620">
    <property type="entry name" value="EamA_dom"/>
</dbReference>
<dbReference type="PANTHER" id="PTHR22911:SF137">
    <property type="entry name" value="SOLUTE CARRIER FAMILY 35 MEMBER G2-RELATED"/>
    <property type="match status" value="1"/>
</dbReference>
<proteinExistence type="predicted"/>
<feature type="transmembrane region" description="Helical" evidence="1">
    <location>
        <begin position="70"/>
        <end position="94"/>
    </location>
</feature>
<feature type="domain" description="EamA" evidence="2">
    <location>
        <begin position="152"/>
        <end position="289"/>
    </location>
</feature>
<keyword evidence="1" id="KW-0812">Transmembrane</keyword>
<name>A0A2M6YSU9_9BACT</name>
<feature type="transmembrane region" description="Helical" evidence="1">
    <location>
        <begin position="181"/>
        <end position="201"/>
    </location>
</feature>
<reference evidence="4" key="1">
    <citation type="submission" date="2017-09" db="EMBL/GenBank/DDBJ databases">
        <title>Depth-based differentiation of microbial function through sediment-hosted aquifers and enrichment of novel symbionts in the deep terrestrial subsurface.</title>
        <authorList>
            <person name="Probst A.J."/>
            <person name="Ladd B."/>
            <person name="Jarett J.K."/>
            <person name="Geller-Mcgrath D.E."/>
            <person name="Sieber C.M.K."/>
            <person name="Emerson J.B."/>
            <person name="Anantharaman K."/>
            <person name="Thomas B.C."/>
            <person name="Malmstrom R."/>
            <person name="Stieglmeier M."/>
            <person name="Klingl A."/>
            <person name="Woyke T."/>
            <person name="Ryan C.M."/>
            <person name="Banfield J.F."/>
        </authorList>
    </citation>
    <scope>NUCLEOTIDE SEQUENCE [LARGE SCALE GENOMIC DNA]</scope>
</reference>
<dbReference type="AlphaFoldDB" id="A0A2M6YSU9"/>
<feature type="transmembrane region" description="Helical" evidence="1">
    <location>
        <begin position="126"/>
        <end position="143"/>
    </location>
</feature>
<evidence type="ECO:0000256" key="1">
    <source>
        <dbReference type="SAM" id="Phobius"/>
    </source>
</evidence>
<accession>A0A2M6YSU9</accession>
<feature type="transmembrane region" description="Helical" evidence="1">
    <location>
        <begin position="42"/>
        <end position="58"/>
    </location>
</feature>
<feature type="transmembrane region" description="Helical" evidence="1">
    <location>
        <begin position="217"/>
        <end position="235"/>
    </location>
</feature>
<evidence type="ECO:0000259" key="2">
    <source>
        <dbReference type="Pfam" id="PF00892"/>
    </source>
</evidence>
<dbReference type="SUPFAM" id="SSF103481">
    <property type="entry name" value="Multidrug resistance efflux transporter EmrE"/>
    <property type="match status" value="2"/>
</dbReference>
<evidence type="ECO:0000313" key="4">
    <source>
        <dbReference type="Proteomes" id="UP000230184"/>
    </source>
</evidence>
<comment type="caution">
    <text evidence="3">The sequence shown here is derived from an EMBL/GenBank/DDBJ whole genome shotgun (WGS) entry which is preliminary data.</text>
</comment>
<feature type="transmembrane region" description="Helical" evidence="1">
    <location>
        <begin position="7"/>
        <end position="30"/>
    </location>
</feature>
<keyword evidence="1" id="KW-0472">Membrane</keyword>
<dbReference type="InterPro" id="IPR037185">
    <property type="entry name" value="EmrE-like"/>
</dbReference>
<keyword evidence="1" id="KW-1133">Transmembrane helix</keyword>
<feature type="transmembrane region" description="Helical" evidence="1">
    <location>
        <begin position="149"/>
        <end position="169"/>
    </location>
</feature>
<dbReference type="GO" id="GO:0016020">
    <property type="term" value="C:membrane"/>
    <property type="evidence" value="ECO:0007669"/>
    <property type="project" value="InterPro"/>
</dbReference>